<dbReference type="RefSeq" id="WP_101253370.1">
    <property type="nucleotide sequence ID" value="NZ_PIUM01000044.1"/>
</dbReference>
<evidence type="ECO:0000256" key="1">
    <source>
        <dbReference type="SAM" id="Phobius"/>
    </source>
</evidence>
<gene>
    <name evidence="2" type="ORF">CWS72_24920</name>
</gene>
<evidence type="ECO:0000313" key="3">
    <source>
        <dbReference type="Proteomes" id="UP000233293"/>
    </source>
</evidence>
<dbReference type="Proteomes" id="UP000233293">
    <property type="component" value="Unassembled WGS sequence"/>
</dbReference>
<reference evidence="3" key="1">
    <citation type="submission" date="2017-12" db="EMBL/GenBank/DDBJ databases">
        <title>Draft genome sequence of Telmatospirillum siberiense 26-4b1T, an acidotolerant peatland alphaproteobacterium potentially involved in sulfur cycling.</title>
        <authorList>
            <person name="Hausmann B."/>
            <person name="Pjevac P."/>
            <person name="Schreck K."/>
            <person name="Herbold C.W."/>
            <person name="Daims H."/>
            <person name="Wagner M."/>
            <person name="Pester M."/>
            <person name="Loy A."/>
        </authorList>
    </citation>
    <scope>NUCLEOTIDE SEQUENCE [LARGE SCALE GENOMIC DNA]</scope>
    <source>
        <strain evidence="3">26-4b1</strain>
    </source>
</reference>
<keyword evidence="1" id="KW-0812">Transmembrane</keyword>
<accession>A0A2N3PMZ5</accession>
<dbReference type="AlphaFoldDB" id="A0A2N3PMZ5"/>
<dbReference type="EMBL" id="PIUM01000044">
    <property type="protein sequence ID" value="PKU21760.1"/>
    <property type="molecule type" value="Genomic_DNA"/>
</dbReference>
<dbReference type="OrthoDB" id="7349370at2"/>
<comment type="caution">
    <text evidence="2">The sequence shown here is derived from an EMBL/GenBank/DDBJ whole genome shotgun (WGS) entry which is preliminary data.</text>
</comment>
<organism evidence="2 3">
    <name type="scientific">Telmatospirillum siberiense</name>
    <dbReference type="NCBI Taxonomy" id="382514"/>
    <lineage>
        <taxon>Bacteria</taxon>
        <taxon>Pseudomonadati</taxon>
        <taxon>Pseudomonadota</taxon>
        <taxon>Alphaproteobacteria</taxon>
        <taxon>Rhodospirillales</taxon>
        <taxon>Rhodospirillaceae</taxon>
        <taxon>Telmatospirillum</taxon>
    </lineage>
</organism>
<protein>
    <submittedName>
        <fullName evidence="2">Uncharacterized protein</fullName>
    </submittedName>
</protein>
<feature type="transmembrane region" description="Helical" evidence="1">
    <location>
        <begin position="60"/>
        <end position="82"/>
    </location>
</feature>
<proteinExistence type="predicted"/>
<evidence type="ECO:0000313" key="2">
    <source>
        <dbReference type="EMBL" id="PKU21760.1"/>
    </source>
</evidence>
<keyword evidence="3" id="KW-1185">Reference proteome</keyword>
<keyword evidence="1" id="KW-0472">Membrane</keyword>
<name>A0A2N3PMZ5_9PROT</name>
<sequence length="151" mass="16715">MSKSTPHSYAAHDALRKAHAAGRVLIYSDARILGRPGSPLYNAFEVFIPPLVLMASSLTLLFAFGLIEWLIALVLVVLYQLYGAPRVVNWRVHRRAVAAVLANPQNLQILWDMGGIALALKDWPEQACVGPKGDWRAFCGEFLVVPETTEF</sequence>
<keyword evidence="1" id="KW-1133">Transmembrane helix</keyword>